<dbReference type="Pfam" id="PF00290">
    <property type="entry name" value="Trp_syntA"/>
    <property type="match status" value="1"/>
</dbReference>
<evidence type="ECO:0000256" key="3">
    <source>
        <dbReference type="ARBA" id="ARBA00012043"/>
    </source>
</evidence>
<evidence type="ECO:0000256" key="8">
    <source>
        <dbReference type="ARBA" id="ARBA00049047"/>
    </source>
</evidence>
<comment type="subunit">
    <text evidence="2">Tetramer of two alpha and two beta chains.</text>
</comment>
<evidence type="ECO:0000256" key="7">
    <source>
        <dbReference type="ARBA" id="ARBA00023239"/>
    </source>
</evidence>
<comment type="catalytic activity">
    <reaction evidence="8">
        <text>(1S,2R)-1-C-(indol-3-yl)glycerol 3-phosphate + L-serine = D-glyceraldehyde 3-phosphate + L-tryptophan + H2O</text>
        <dbReference type="Rhea" id="RHEA:10532"/>
        <dbReference type="ChEBI" id="CHEBI:15377"/>
        <dbReference type="ChEBI" id="CHEBI:33384"/>
        <dbReference type="ChEBI" id="CHEBI:57912"/>
        <dbReference type="ChEBI" id="CHEBI:58866"/>
        <dbReference type="ChEBI" id="CHEBI:59776"/>
        <dbReference type="EC" id="4.2.1.20"/>
    </reaction>
</comment>
<dbReference type="EMBL" id="QUMS01000001">
    <property type="protein sequence ID" value="REG10499.1"/>
    <property type="molecule type" value="Genomic_DNA"/>
</dbReference>
<reference evidence="10 11" key="1">
    <citation type="submission" date="2018-08" db="EMBL/GenBank/DDBJ databases">
        <title>Genomic Encyclopedia of Type Strains, Phase IV (KMG-IV): sequencing the most valuable type-strain genomes for metagenomic binning, comparative biology and taxonomic classification.</title>
        <authorList>
            <person name="Goeker M."/>
        </authorList>
    </citation>
    <scope>NUCLEOTIDE SEQUENCE [LARGE SCALE GENOMIC DNA]</scope>
    <source>
        <strain evidence="10 11">DSM 23923</strain>
    </source>
</reference>
<evidence type="ECO:0000256" key="2">
    <source>
        <dbReference type="ARBA" id="ARBA00011270"/>
    </source>
</evidence>
<dbReference type="UniPathway" id="UPA00035">
    <property type="reaction ID" value="UER00044"/>
</dbReference>
<keyword evidence="6" id="KW-0057">Aromatic amino acid biosynthesis</keyword>
<comment type="similarity">
    <text evidence="9">Belongs to the TrpA family.</text>
</comment>
<protein>
    <recommendedName>
        <fullName evidence="3">tryptophan synthase</fullName>
        <ecNumber evidence="3">4.2.1.20</ecNumber>
    </recommendedName>
</protein>
<evidence type="ECO:0000256" key="4">
    <source>
        <dbReference type="ARBA" id="ARBA00022605"/>
    </source>
</evidence>
<keyword evidence="5" id="KW-0822">Tryptophan biosynthesis</keyword>
<keyword evidence="11" id="KW-1185">Reference proteome</keyword>
<keyword evidence="4" id="KW-0028">Amino-acid biosynthesis</keyword>
<dbReference type="Proteomes" id="UP000256388">
    <property type="component" value="Unassembled WGS sequence"/>
</dbReference>
<gene>
    <name evidence="10" type="ORF">DFR64_0357</name>
</gene>
<dbReference type="OrthoDB" id="9804578at2"/>
<organism evidence="10 11">
    <name type="scientific">Pelolinea submarina</name>
    <dbReference type="NCBI Taxonomy" id="913107"/>
    <lineage>
        <taxon>Bacteria</taxon>
        <taxon>Bacillati</taxon>
        <taxon>Chloroflexota</taxon>
        <taxon>Anaerolineae</taxon>
        <taxon>Anaerolineales</taxon>
        <taxon>Anaerolineaceae</taxon>
        <taxon>Pelolinea</taxon>
    </lineage>
</organism>
<dbReference type="PANTHER" id="PTHR43406:SF1">
    <property type="entry name" value="TRYPTOPHAN SYNTHASE ALPHA CHAIN, CHLOROPLASTIC"/>
    <property type="match status" value="1"/>
</dbReference>
<name>A0A347ZUD4_9CHLR</name>
<comment type="caution">
    <text evidence="10">The sequence shown here is derived from an EMBL/GenBank/DDBJ whole genome shotgun (WGS) entry which is preliminary data.</text>
</comment>
<dbReference type="SUPFAM" id="SSF51366">
    <property type="entry name" value="Ribulose-phoshate binding barrel"/>
    <property type="match status" value="1"/>
</dbReference>
<dbReference type="Gene3D" id="3.20.20.70">
    <property type="entry name" value="Aldolase class I"/>
    <property type="match status" value="1"/>
</dbReference>
<dbReference type="GO" id="GO:0005829">
    <property type="term" value="C:cytosol"/>
    <property type="evidence" value="ECO:0007669"/>
    <property type="project" value="TreeGrafter"/>
</dbReference>
<evidence type="ECO:0000313" key="10">
    <source>
        <dbReference type="EMBL" id="REG10499.1"/>
    </source>
</evidence>
<sequence length="280" mass="30802">MNRIDKMFDDAKKKNEACLMTYLPSIGPDLSRSNELIDGFIESGLDYVELGTPGGVPWLDGTPMQKNHKQSLETGIDGEKAIFLGKQIRDRHADFPILPMLYTSVIVRMGVDNFVDLLLESDLDGVEIPDYASYRTNDPLGIHAKLRKKGIYNINFCDGISLAEEGSRNYELLRRIATDVDGFIFLTATPGVTGSTGGVNVPYLKEAVARIRAVQEKYGKVMPIMVGFGINTPEDIELVVNEVKADAVVVGSAVTRLIQSNTPIEKICDFIKSLKSATVK</sequence>
<evidence type="ECO:0000313" key="11">
    <source>
        <dbReference type="Proteomes" id="UP000256388"/>
    </source>
</evidence>
<evidence type="ECO:0000256" key="6">
    <source>
        <dbReference type="ARBA" id="ARBA00023141"/>
    </source>
</evidence>
<proteinExistence type="inferred from homology"/>
<dbReference type="RefSeq" id="WP_116223676.1">
    <property type="nucleotide sequence ID" value="NZ_AP018437.1"/>
</dbReference>
<comment type="pathway">
    <text evidence="1">Amino-acid biosynthesis; L-tryptophan biosynthesis; L-tryptophan from chorismate: step 5/5.</text>
</comment>
<dbReference type="InterPro" id="IPR013785">
    <property type="entry name" value="Aldolase_TIM"/>
</dbReference>
<dbReference type="PANTHER" id="PTHR43406">
    <property type="entry name" value="TRYPTOPHAN SYNTHASE, ALPHA CHAIN"/>
    <property type="match status" value="1"/>
</dbReference>
<dbReference type="AlphaFoldDB" id="A0A347ZUD4"/>
<dbReference type="CDD" id="cd04724">
    <property type="entry name" value="Tryptophan_synthase_alpha"/>
    <property type="match status" value="1"/>
</dbReference>
<dbReference type="NCBIfam" id="TIGR00262">
    <property type="entry name" value="trpA"/>
    <property type="match status" value="1"/>
</dbReference>
<evidence type="ECO:0000256" key="9">
    <source>
        <dbReference type="RuleBase" id="RU003662"/>
    </source>
</evidence>
<dbReference type="InterPro" id="IPR002028">
    <property type="entry name" value="Trp_synthase_suA"/>
</dbReference>
<dbReference type="GO" id="GO:0004834">
    <property type="term" value="F:tryptophan synthase activity"/>
    <property type="evidence" value="ECO:0007669"/>
    <property type="project" value="UniProtKB-EC"/>
</dbReference>
<accession>A0A347ZUD4</accession>
<evidence type="ECO:0000256" key="5">
    <source>
        <dbReference type="ARBA" id="ARBA00022822"/>
    </source>
</evidence>
<dbReference type="InterPro" id="IPR011060">
    <property type="entry name" value="RibuloseP-bd_barrel"/>
</dbReference>
<evidence type="ECO:0000256" key="1">
    <source>
        <dbReference type="ARBA" id="ARBA00004733"/>
    </source>
</evidence>
<keyword evidence="7" id="KW-0456">Lyase</keyword>
<dbReference type="EC" id="4.2.1.20" evidence="3"/>